<dbReference type="PANTHER" id="PTHR22893:SF91">
    <property type="entry name" value="NADPH DEHYDROGENASE 2-RELATED"/>
    <property type="match status" value="1"/>
</dbReference>
<dbReference type="GO" id="GO:0010181">
    <property type="term" value="F:FMN binding"/>
    <property type="evidence" value="ECO:0007669"/>
    <property type="project" value="InterPro"/>
</dbReference>
<dbReference type="PANTHER" id="PTHR22893">
    <property type="entry name" value="NADH OXIDOREDUCTASE-RELATED"/>
    <property type="match status" value="1"/>
</dbReference>
<dbReference type="CDD" id="cd02933">
    <property type="entry name" value="OYE_like_FMN"/>
    <property type="match status" value="1"/>
</dbReference>
<keyword evidence="3" id="KW-0285">Flavoprotein</keyword>
<accession>A0A1E3NWB6</accession>
<evidence type="ECO:0000313" key="5">
    <source>
        <dbReference type="EMBL" id="ODQ57499.1"/>
    </source>
</evidence>
<dbReference type="RefSeq" id="XP_019036706.1">
    <property type="nucleotide sequence ID" value="XM_019182597.1"/>
</dbReference>
<name>A0A1E3NWB6_WICAA</name>
<evidence type="ECO:0000313" key="6">
    <source>
        <dbReference type="Proteomes" id="UP000094112"/>
    </source>
</evidence>
<comment type="similarity">
    <text evidence="2">Belongs to the NADH:flavin oxidoreductase/NADH oxidase family.</text>
</comment>
<dbReference type="InterPro" id="IPR001155">
    <property type="entry name" value="OxRdtase_FMN_N"/>
</dbReference>
<dbReference type="STRING" id="683960.A0A1E3NWB6"/>
<keyword evidence="6" id="KW-1185">Reference proteome</keyword>
<feature type="domain" description="NADH:flavin oxidoreductase/NADH oxidase N-terminal" evidence="4">
    <location>
        <begin position="11"/>
        <end position="350"/>
    </location>
</feature>
<reference evidence="5 6" key="1">
    <citation type="journal article" date="2016" name="Proc. Natl. Acad. Sci. U.S.A.">
        <title>Comparative genomics of biotechnologically important yeasts.</title>
        <authorList>
            <person name="Riley R."/>
            <person name="Haridas S."/>
            <person name="Wolfe K.H."/>
            <person name="Lopes M.R."/>
            <person name="Hittinger C.T."/>
            <person name="Goeker M."/>
            <person name="Salamov A.A."/>
            <person name="Wisecaver J.H."/>
            <person name="Long T.M."/>
            <person name="Calvey C.H."/>
            <person name="Aerts A.L."/>
            <person name="Barry K.W."/>
            <person name="Choi C."/>
            <person name="Clum A."/>
            <person name="Coughlan A.Y."/>
            <person name="Deshpande S."/>
            <person name="Douglass A.P."/>
            <person name="Hanson S.J."/>
            <person name="Klenk H.-P."/>
            <person name="LaButti K.M."/>
            <person name="Lapidus A."/>
            <person name="Lindquist E.A."/>
            <person name="Lipzen A.M."/>
            <person name="Meier-Kolthoff J.P."/>
            <person name="Ohm R.A."/>
            <person name="Otillar R.P."/>
            <person name="Pangilinan J.L."/>
            <person name="Peng Y."/>
            <person name="Rokas A."/>
            <person name="Rosa C.A."/>
            <person name="Scheuner C."/>
            <person name="Sibirny A.A."/>
            <person name="Slot J.C."/>
            <person name="Stielow J.B."/>
            <person name="Sun H."/>
            <person name="Kurtzman C.P."/>
            <person name="Blackwell M."/>
            <person name="Grigoriev I.V."/>
            <person name="Jeffries T.W."/>
        </authorList>
    </citation>
    <scope>NUCLEOTIDE SEQUENCE [LARGE SCALE GENOMIC DNA]</scope>
    <source>
        <strain evidence="6">ATCC 58044 / CBS 1984 / NCYC 433 / NRRL Y-366-8</strain>
    </source>
</reference>
<evidence type="ECO:0000259" key="4">
    <source>
        <dbReference type="Pfam" id="PF00724"/>
    </source>
</evidence>
<gene>
    <name evidence="5" type="ORF">WICANDRAFT_46613</name>
</gene>
<dbReference type="Proteomes" id="UP000094112">
    <property type="component" value="Unassembled WGS sequence"/>
</dbReference>
<sequence length="377" mass="42160">MVQSYNLRDTNLFKPLKVGDVTLLNRVALAPMTRNRSDEDFVPNELASIYYSQRSKRPGTLVISEGTIISLEPAGMFVPPGVFTPKQLKAWEGILKAVHANGSFMFIQICALGGLADPAKLASKGLKFSAPSDDVYIDAQQEQLAKESGNLAHGLTTTEIKGLVNDFVTSAKNLVEIGADGVEIHGANGFLLFEFLYSSLNKRTDEYGGSIENRARLILEVIDNVGEAIGYSKVSLRLSPYYIHGDRDFFEPSTIAVYSYLVSELESRRLQGKEIAYLHIIEPRTQDNFEDNNWILQIYKGVIIRAGNYTDDHEKASRDVDSYDKTVIAYGRIFISNPDLANRLENDLPLHKYNRDTFFTPGPTGYIDYPDYKTESN</sequence>
<dbReference type="SUPFAM" id="SSF51395">
    <property type="entry name" value="FMN-linked oxidoreductases"/>
    <property type="match status" value="1"/>
</dbReference>
<dbReference type="OrthoDB" id="276546at2759"/>
<evidence type="ECO:0000256" key="3">
    <source>
        <dbReference type="ARBA" id="ARBA00022643"/>
    </source>
</evidence>
<dbReference type="EMBL" id="KV454213">
    <property type="protein sequence ID" value="ODQ57499.1"/>
    <property type="molecule type" value="Genomic_DNA"/>
</dbReference>
<organism evidence="5 6">
    <name type="scientific">Wickerhamomyces anomalus (strain ATCC 58044 / CBS 1984 / NCYC 433 / NRRL Y-366-8)</name>
    <name type="common">Yeast</name>
    <name type="synonym">Hansenula anomala</name>
    <dbReference type="NCBI Taxonomy" id="683960"/>
    <lineage>
        <taxon>Eukaryota</taxon>
        <taxon>Fungi</taxon>
        <taxon>Dikarya</taxon>
        <taxon>Ascomycota</taxon>
        <taxon>Saccharomycotina</taxon>
        <taxon>Saccharomycetes</taxon>
        <taxon>Phaffomycetales</taxon>
        <taxon>Wickerhamomycetaceae</taxon>
        <taxon>Wickerhamomyces</taxon>
    </lineage>
</organism>
<dbReference type="GeneID" id="30199843"/>
<dbReference type="Pfam" id="PF00724">
    <property type="entry name" value="Oxidored_FMN"/>
    <property type="match status" value="1"/>
</dbReference>
<dbReference type="Gene3D" id="3.20.20.70">
    <property type="entry name" value="Aldolase class I"/>
    <property type="match status" value="1"/>
</dbReference>
<evidence type="ECO:0000256" key="1">
    <source>
        <dbReference type="ARBA" id="ARBA00001917"/>
    </source>
</evidence>
<evidence type="ECO:0000256" key="2">
    <source>
        <dbReference type="ARBA" id="ARBA00005979"/>
    </source>
</evidence>
<proteinExistence type="inferred from homology"/>
<dbReference type="AlphaFoldDB" id="A0A1E3NWB6"/>
<protein>
    <recommendedName>
        <fullName evidence="4">NADH:flavin oxidoreductase/NADH oxidase N-terminal domain-containing protein</fullName>
    </recommendedName>
</protein>
<dbReference type="GO" id="GO:0003959">
    <property type="term" value="F:NADPH dehydrogenase activity"/>
    <property type="evidence" value="ECO:0007669"/>
    <property type="project" value="TreeGrafter"/>
</dbReference>
<keyword evidence="3" id="KW-0288">FMN</keyword>
<dbReference type="InterPro" id="IPR045247">
    <property type="entry name" value="Oye-like"/>
</dbReference>
<comment type="cofactor">
    <cofactor evidence="1">
        <name>FMN</name>
        <dbReference type="ChEBI" id="CHEBI:58210"/>
    </cofactor>
</comment>
<dbReference type="InterPro" id="IPR013785">
    <property type="entry name" value="Aldolase_TIM"/>
</dbReference>